<dbReference type="Gene3D" id="3.30.450.180">
    <property type="match status" value="1"/>
</dbReference>
<evidence type="ECO:0000313" key="3">
    <source>
        <dbReference type="Proteomes" id="UP001600424"/>
    </source>
</evidence>
<dbReference type="Proteomes" id="UP001600424">
    <property type="component" value="Unassembled WGS sequence"/>
</dbReference>
<comment type="caution">
    <text evidence="2">The sequence shown here is derived from an EMBL/GenBank/DDBJ whole genome shotgun (WGS) entry which is preliminary data.</text>
</comment>
<organism evidence="2 3">
    <name type="scientific">Streptomyces wedmorensis</name>
    <dbReference type="NCBI Taxonomy" id="43759"/>
    <lineage>
        <taxon>Bacteria</taxon>
        <taxon>Bacillati</taxon>
        <taxon>Actinomycetota</taxon>
        <taxon>Actinomycetes</taxon>
        <taxon>Kitasatosporales</taxon>
        <taxon>Streptomycetaceae</taxon>
        <taxon>Streptomyces</taxon>
    </lineage>
</organism>
<gene>
    <name evidence="2" type="ORF">ACFQ63_25255</name>
</gene>
<reference evidence="2 3" key="1">
    <citation type="submission" date="2024-09" db="EMBL/GenBank/DDBJ databases">
        <title>The Natural Products Discovery Center: Release of the First 8490 Sequenced Strains for Exploring Actinobacteria Biosynthetic Diversity.</title>
        <authorList>
            <person name="Kalkreuter E."/>
            <person name="Kautsar S.A."/>
            <person name="Yang D."/>
            <person name="Bader C.D."/>
            <person name="Teijaro C.N."/>
            <person name="Fluegel L."/>
            <person name="Davis C.M."/>
            <person name="Simpson J.R."/>
            <person name="Lauterbach L."/>
            <person name="Steele A.D."/>
            <person name="Gui C."/>
            <person name="Meng S."/>
            <person name="Li G."/>
            <person name="Viehrig K."/>
            <person name="Ye F."/>
            <person name="Su P."/>
            <person name="Kiefer A.F."/>
            <person name="Nichols A."/>
            <person name="Cepeda A.J."/>
            <person name="Yan W."/>
            <person name="Fan B."/>
            <person name="Jiang Y."/>
            <person name="Adhikari A."/>
            <person name="Zheng C.-J."/>
            <person name="Schuster L."/>
            <person name="Cowan T.M."/>
            <person name="Smanski M.J."/>
            <person name="Chevrette M.G."/>
            <person name="De Carvalho L.P.S."/>
            <person name="Shen B."/>
        </authorList>
    </citation>
    <scope>NUCLEOTIDE SEQUENCE [LARGE SCALE GENOMIC DNA]</scope>
    <source>
        <strain evidence="2 3">NPDC056472</strain>
    </source>
</reference>
<dbReference type="InterPro" id="IPR041413">
    <property type="entry name" value="MLTR_LBD"/>
</dbReference>
<protein>
    <recommendedName>
        <fullName evidence="1">MmyB-like transcription regulator ligand binding domain-containing protein</fullName>
    </recommendedName>
</protein>
<dbReference type="RefSeq" id="WP_386250184.1">
    <property type="nucleotide sequence ID" value="NZ_JBHTRV010000021.1"/>
</dbReference>
<dbReference type="Pfam" id="PF17765">
    <property type="entry name" value="MLTR_LBD"/>
    <property type="match status" value="1"/>
</dbReference>
<proteinExistence type="predicted"/>
<name>A0ABW6J1R2_STRWE</name>
<evidence type="ECO:0000259" key="1">
    <source>
        <dbReference type="Pfam" id="PF17765"/>
    </source>
</evidence>
<accession>A0ABW6J1R2</accession>
<dbReference type="EMBL" id="JBHTRV010000021">
    <property type="protein sequence ID" value="MFE5983017.1"/>
    <property type="molecule type" value="Genomic_DNA"/>
</dbReference>
<feature type="domain" description="MmyB-like transcription regulator ligand binding" evidence="1">
    <location>
        <begin position="2"/>
        <end position="143"/>
    </location>
</feature>
<dbReference type="PANTHER" id="PTHR35010">
    <property type="entry name" value="BLL4672 PROTEIN-RELATED"/>
    <property type="match status" value="1"/>
</dbReference>
<sequence length="151" mass="17807">MKTVLDALLPHPAYLSNLQWDILAHNQPQEDWFPWLPYERNLMRFAFLFPEAREQLVNWRSDWAAPFLAQIRYAIAMHPGSEELLRLRDDILAGNKDARELWAENKALAHPDGDVRRFRLPYHQGEEVRVQIMAFAPLRNQNLRAVVLLRV</sequence>
<keyword evidence="3" id="KW-1185">Reference proteome</keyword>
<evidence type="ECO:0000313" key="2">
    <source>
        <dbReference type="EMBL" id="MFE5983017.1"/>
    </source>
</evidence>